<proteinExistence type="predicted"/>
<feature type="region of interest" description="Disordered" evidence="1">
    <location>
        <begin position="63"/>
        <end position="106"/>
    </location>
</feature>
<gene>
    <name evidence="2" type="ORF">CCMP2556_LOCUS6005</name>
</gene>
<feature type="compositionally biased region" description="Polar residues" evidence="1">
    <location>
        <begin position="88"/>
        <end position="97"/>
    </location>
</feature>
<feature type="non-terminal residue" evidence="2">
    <location>
        <position position="106"/>
    </location>
</feature>
<dbReference type="Proteomes" id="UP001642484">
    <property type="component" value="Unassembled WGS sequence"/>
</dbReference>
<keyword evidence="3" id="KW-1185">Reference proteome</keyword>
<reference evidence="2 3" key="1">
    <citation type="submission" date="2024-02" db="EMBL/GenBank/DDBJ databases">
        <authorList>
            <person name="Chen Y."/>
            <person name="Shah S."/>
            <person name="Dougan E. K."/>
            <person name="Thang M."/>
            <person name="Chan C."/>
        </authorList>
    </citation>
    <scope>NUCLEOTIDE SEQUENCE [LARGE SCALE GENOMIC DNA]</scope>
</reference>
<evidence type="ECO:0000313" key="2">
    <source>
        <dbReference type="EMBL" id="CAK9000278.1"/>
    </source>
</evidence>
<comment type="caution">
    <text evidence="2">The sequence shown here is derived from an EMBL/GenBank/DDBJ whole genome shotgun (WGS) entry which is preliminary data.</text>
</comment>
<feature type="compositionally biased region" description="Basic and acidic residues" evidence="1">
    <location>
        <begin position="63"/>
        <end position="85"/>
    </location>
</feature>
<organism evidence="2 3">
    <name type="scientific">Durusdinium trenchii</name>
    <dbReference type="NCBI Taxonomy" id="1381693"/>
    <lineage>
        <taxon>Eukaryota</taxon>
        <taxon>Sar</taxon>
        <taxon>Alveolata</taxon>
        <taxon>Dinophyceae</taxon>
        <taxon>Suessiales</taxon>
        <taxon>Symbiodiniaceae</taxon>
        <taxon>Durusdinium</taxon>
    </lineage>
</organism>
<accession>A0ABP0IFX2</accession>
<evidence type="ECO:0000256" key="1">
    <source>
        <dbReference type="SAM" id="MobiDB-lite"/>
    </source>
</evidence>
<name>A0ABP0IFX2_9DINO</name>
<protein>
    <submittedName>
        <fullName evidence="2">Uncharacterized protein</fullName>
    </submittedName>
</protein>
<dbReference type="EMBL" id="CAXAMN010002568">
    <property type="protein sequence ID" value="CAK9000278.1"/>
    <property type="molecule type" value="Genomic_DNA"/>
</dbReference>
<evidence type="ECO:0000313" key="3">
    <source>
        <dbReference type="Proteomes" id="UP001642484"/>
    </source>
</evidence>
<sequence length="106" mass="11780">MGLHTPKRNTGMETEITHQTRCGLGERCCGSKYANMMPCKRLRVQAQLAMTLDELIEAEKLRRAVTAEKEEPEKKAAAPENHSDESDSAVNAASTQRHACGWTPLR</sequence>